<evidence type="ECO:0000256" key="1">
    <source>
        <dbReference type="SAM" id="SignalP"/>
    </source>
</evidence>
<dbReference type="AlphaFoldDB" id="G2G3M8"/>
<feature type="signal peptide" evidence="1">
    <location>
        <begin position="1"/>
        <end position="21"/>
    </location>
</feature>
<gene>
    <name evidence="2" type="ORF">SZN_00395</name>
</gene>
<sequence length="313" mass="32737">MLAAGVALGTGFFTAPVSAVAAPAPRLSAADVAAARRLFTASAYTRLDETLPSLLAAAEPSIEQSTAGAVRAADVWVLASQLAVKQGRTAAAGVYAKQAGAAARRSGNPVVLAAAARAAATPLRRTGRTDEALLLLHEAHTHLTSALRPTVVELEAAGMTALTAAYTAAQAQRAAAACDFAAQAEQIAHRLDRRPHTDGRLRELTAGQCTLYRIGIHRHLGDLDTALAHSRLLRPDRLPTAERRARAATDTARALLDAGDTAGAFAQLRLVELAAPLEARRPSVRALTGRVAELRPDLPGLRDYAQRTMASPI</sequence>
<comment type="caution">
    <text evidence="2">The sequence shown here is derived from an EMBL/GenBank/DDBJ whole genome shotgun (WGS) entry which is preliminary data.</text>
</comment>
<protein>
    <submittedName>
        <fullName evidence="2">Putative transcriptional regulator</fullName>
    </submittedName>
</protein>
<dbReference type="Proteomes" id="UP000004217">
    <property type="component" value="Unassembled WGS sequence"/>
</dbReference>
<dbReference type="PATRIC" id="fig|700597.3.peg.74"/>
<keyword evidence="3" id="KW-1185">Reference proteome</keyword>
<evidence type="ECO:0000313" key="3">
    <source>
        <dbReference type="Proteomes" id="UP000004217"/>
    </source>
</evidence>
<keyword evidence="1" id="KW-0732">Signal</keyword>
<dbReference type="EMBL" id="AGBF01000001">
    <property type="protein sequence ID" value="EGX61774.1"/>
    <property type="molecule type" value="Genomic_DNA"/>
</dbReference>
<evidence type="ECO:0000313" key="2">
    <source>
        <dbReference type="EMBL" id="EGX61774.1"/>
    </source>
</evidence>
<name>G2G3M8_9ACTN</name>
<organism evidence="2 3">
    <name type="scientific">Streptomyces zinciresistens K42</name>
    <dbReference type="NCBI Taxonomy" id="700597"/>
    <lineage>
        <taxon>Bacteria</taxon>
        <taxon>Bacillati</taxon>
        <taxon>Actinomycetota</taxon>
        <taxon>Actinomycetes</taxon>
        <taxon>Kitasatosporales</taxon>
        <taxon>Streptomycetaceae</taxon>
        <taxon>Streptomyces</taxon>
    </lineage>
</organism>
<accession>G2G3M8</accession>
<proteinExistence type="predicted"/>
<feature type="chain" id="PRO_5003429241" evidence="1">
    <location>
        <begin position="22"/>
        <end position="313"/>
    </location>
</feature>
<dbReference type="OrthoDB" id="3865941at2"/>
<dbReference type="RefSeq" id="WP_007490450.1">
    <property type="nucleotide sequence ID" value="NZ_AGBF01000001.1"/>
</dbReference>
<reference evidence="2 3" key="1">
    <citation type="submission" date="2011-08" db="EMBL/GenBank/DDBJ databases">
        <authorList>
            <person name="Lin Y."/>
            <person name="Hao X."/>
            <person name="Johnstone L."/>
            <person name="Miller S.J."/>
            <person name="Wei G."/>
            <person name="Rensing C."/>
        </authorList>
    </citation>
    <scope>NUCLEOTIDE SEQUENCE [LARGE SCALE GENOMIC DNA]</scope>
    <source>
        <strain evidence="2 3">K42</strain>
    </source>
</reference>